<dbReference type="KEGG" id="vg:60321241"/>
<name>A0A5Q2WFM6_9CAUD</name>
<dbReference type="GeneID" id="60321241"/>
<dbReference type="RefSeq" id="YP_009949833.1">
    <property type="nucleotide sequence ID" value="NC_051584.1"/>
</dbReference>
<organism evidence="2 3">
    <name type="scientific">Mycobacterium phage Quesadilla</name>
    <dbReference type="NCBI Taxonomy" id="2664226"/>
    <lineage>
        <taxon>Viruses</taxon>
        <taxon>Duplodnaviria</taxon>
        <taxon>Heunggongvirae</taxon>
        <taxon>Uroviricota</taxon>
        <taxon>Caudoviricetes</taxon>
        <taxon>Bclasvirinae</taxon>
        <taxon>Quesadillavirus</taxon>
        <taxon>Quesadillavirus quesadilla</taxon>
    </lineage>
</organism>
<gene>
    <name evidence="2" type="primary">77</name>
    <name evidence="2" type="ORF">SEA_QUESADILLA_77</name>
</gene>
<protein>
    <submittedName>
        <fullName evidence="2">Uncharacterized protein</fullName>
    </submittedName>
</protein>
<evidence type="ECO:0000313" key="2">
    <source>
        <dbReference type="EMBL" id="QGH75325.1"/>
    </source>
</evidence>
<evidence type="ECO:0000313" key="3">
    <source>
        <dbReference type="Proteomes" id="UP000370142"/>
    </source>
</evidence>
<dbReference type="Proteomes" id="UP000370142">
    <property type="component" value="Segment"/>
</dbReference>
<evidence type="ECO:0000256" key="1">
    <source>
        <dbReference type="SAM" id="MobiDB-lite"/>
    </source>
</evidence>
<feature type="compositionally biased region" description="Basic and acidic residues" evidence="1">
    <location>
        <begin position="12"/>
        <end position="21"/>
    </location>
</feature>
<sequence length="55" mass="6447">MWNDPPETEAQAIRDHEVNPEYEVHLGQPDVHGRRRASIWLQGQRWTGWLEPAAD</sequence>
<accession>A0A5Q2WFM6</accession>
<keyword evidence="3" id="KW-1185">Reference proteome</keyword>
<feature type="region of interest" description="Disordered" evidence="1">
    <location>
        <begin position="1"/>
        <end position="21"/>
    </location>
</feature>
<reference evidence="2 3" key="1">
    <citation type="submission" date="2019-10" db="EMBL/GenBank/DDBJ databases">
        <authorList>
            <person name="Jorgensen H.J."/>
            <person name="Tolsma S."/>
            <person name="Caruso S.M."/>
            <person name="Garlena R.A."/>
            <person name="Russell D.A."/>
            <person name="Pope W.H."/>
            <person name="Jacobs-Se D."/>
            <person name="Hatfull G.F."/>
        </authorList>
    </citation>
    <scope>NUCLEOTIDE SEQUENCE [LARGE SCALE GENOMIC DNA]</scope>
</reference>
<dbReference type="EMBL" id="MN617843">
    <property type="protein sequence ID" value="QGH75325.1"/>
    <property type="molecule type" value="Genomic_DNA"/>
</dbReference>
<proteinExistence type="predicted"/>